<dbReference type="AlphaFoldDB" id="A0A975G7I1"/>
<dbReference type="Pfam" id="PF00126">
    <property type="entry name" value="HTH_1"/>
    <property type="match status" value="1"/>
</dbReference>
<comment type="similarity">
    <text evidence="1">Belongs to the LysR transcriptional regulatory family.</text>
</comment>
<evidence type="ECO:0000256" key="2">
    <source>
        <dbReference type="ARBA" id="ARBA00023015"/>
    </source>
</evidence>
<dbReference type="EMBL" id="CP073100">
    <property type="protein sequence ID" value="QUE50514.1"/>
    <property type="molecule type" value="Genomic_DNA"/>
</dbReference>
<gene>
    <name evidence="6" type="ORF">KBB96_16820</name>
</gene>
<evidence type="ECO:0000256" key="4">
    <source>
        <dbReference type="ARBA" id="ARBA00023163"/>
    </source>
</evidence>
<dbReference type="SUPFAM" id="SSF53850">
    <property type="entry name" value="Periplasmic binding protein-like II"/>
    <property type="match status" value="1"/>
</dbReference>
<dbReference type="GO" id="GO:0003700">
    <property type="term" value="F:DNA-binding transcription factor activity"/>
    <property type="evidence" value="ECO:0007669"/>
    <property type="project" value="InterPro"/>
</dbReference>
<dbReference type="PANTHER" id="PTHR30346:SF28">
    <property type="entry name" value="HTH-TYPE TRANSCRIPTIONAL REGULATOR CYNR"/>
    <property type="match status" value="1"/>
</dbReference>
<evidence type="ECO:0000259" key="5">
    <source>
        <dbReference type="PROSITE" id="PS50931"/>
    </source>
</evidence>
<dbReference type="Gene3D" id="1.10.10.10">
    <property type="entry name" value="Winged helix-like DNA-binding domain superfamily/Winged helix DNA-binding domain"/>
    <property type="match status" value="1"/>
</dbReference>
<keyword evidence="2" id="KW-0805">Transcription regulation</keyword>
<feature type="domain" description="HTH lysR-type" evidence="5">
    <location>
        <begin position="1"/>
        <end position="58"/>
    </location>
</feature>
<sequence length="295" mass="32058">MEIRQLELLRTILEEGSLTAAAKRCHLSQPALSQQIQALEAELGEPLLIRKPRGVEATAAGSLLMEHAARILEETARAKDAFTGRRELQSGKVAFGIIPTIAPYLLPRLLGPFRKRFPGIDLAVSEARTADLIPQVVSGAIEFAILSDVAEAERKRWSLHLRELFREPLLLAAPADHPLATRKQSPTAADLDASELIHLQGGHCLSDRTLRVCKIRDPNPGLRCDQLSTAMAMVAAGLGVTVVPKLAVRDLGDSVVIRPFAGEGLYRTVSLMKRRGAKASPAAEELLRLFTGPKE</sequence>
<accession>A0A975G7I1</accession>
<dbReference type="SUPFAM" id="SSF46785">
    <property type="entry name" value="Winged helix' DNA-binding domain"/>
    <property type="match status" value="1"/>
</dbReference>
<keyword evidence="7" id="KW-1185">Reference proteome</keyword>
<dbReference type="InterPro" id="IPR036388">
    <property type="entry name" value="WH-like_DNA-bd_sf"/>
</dbReference>
<protein>
    <submittedName>
        <fullName evidence="6">LysR family transcriptional regulator</fullName>
    </submittedName>
</protein>
<evidence type="ECO:0000313" key="7">
    <source>
        <dbReference type="Proteomes" id="UP000676169"/>
    </source>
</evidence>
<proteinExistence type="inferred from homology"/>
<keyword evidence="3" id="KW-0238">DNA-binding</keyword>
<dbReference type="GO" id="GO:0032993">
    <property type="term" value="C:protein-DNA complex"/>
    <property type="evidence" value="ECO:0007669"/>
    <property type="project" value="TreeGrafter"/>
</dbReference>
<dbReference type="InterPro" id="IPR036390">
    <property type="entry name" value="WH_DNA-bd_sf"/>
</dbReference>
<organism evidence="6 7">
    <name type="scientific">Luteolibacter ambystomatis</name>
    <dbReference type="NCBI Taxonomy" id="2824561"/>
    <lineage>
        <taxon>Bacteria</taxon>
        <taxon>Pseudomonadati</taxon>
        <taxon>Verrucomicrobiota</taxon>
        <taxon>Verrucomicrobiia</taxon>
        <taxon>Verrucomicrobiales</taxon>
        <taxon>Verrucomicrobiaceae</taxon>
        <taxon>Luteolibacter</taxon>
    </lineage>
</organism>
<dbReference type="PROSITE" id="PS50931">
    <property type="entry name" value="HTH_LYSR"/>
    <property type="match status" value="1"/>
</dbReference>
<dbReference type="GO" id="GO:0003677">
    <property type="term" value="F:DNA binding"/>
    <property type="evidence" value="ECO:0007669"/>
    <property type="project" value="UniProtKB-KW"/>
</dbReference>
<reference evidence="6" key="1">
    <citation type="submission" date="2021-04" db="EMBL/GenBank/DDBJ databases">
        <title>Luteolibacter sp. 32A isolated from the skin of an Anderson's salamander (Ambystoma andersonii).</title>
        <authorList>
            <person name="Spergser J."/>
            <person name="Busse H.-J."/>
        </authorList>
    </citation>
    <scope>NUCLEOTIDE SEQUENCE</scope>
    <source>
        <strain evidence="6">32A</strain>
    </source>
</reference>
<dbReference type="InterPro" id="IPR005119">
    <property type="entry name" value="LysR_subst-bd"/>
</dbReference>
<dbReference type="Pfam" id="PF03466">
    <property type="entry name" value="LysR_substrate"/>
    <property type="match status" value="1"/>
</dbReference>
<dbReference type="PRINTS" id="PR00039">
    <property type="entry name" value="HTHLYSR"/>
</dbReference>
<evidence type="ECO:0000313" key="6">
    <source>
        <dbReference type="EMBL" id="QUE50514.1"/>
    </source>
</evidence>
<dbReference type="FunFam" id="1.10.10.10:FF:000001">
    <property type="entry name" value="LysR family transcriptional regulator"/>
    <property type="match status" value="1"/>
</dbReference>
<dbReference type="Gene3D" id="3.40.190.10">
    <property type="entry name" value="Periplasmic binding protein-like II"/>
    <property type="match status" value="2"/>
</dbReference>
<dbReference type="KEGG" id="lamb:KBB96_16820"/>
<dbReference type="Proteomes" id="UP000676169">
    <property type="component" value="Chromosome"/>
</dbReference>
<name>A0A975G7I1_9BACT</name>
<evidence type="ECO:0000256" key="3">
    <source>
        <dbReference type="ARBA" id="ARBA00023125"/>
    </source>
</evidence>
<dbReference type="PANTHER" id="PTHR30346">
    <property type="entry name" value="TRANSCRIPTIONAL DUAL REGULATOR HCAR-RELATED"/>
    <property type="match status" value="1"/>
</dbReference>
<dbReference type="InterPro" id="IPR000847">
    <property type="entry name" value="LysR_HTH_N"/>
</dbReference>
<dbReference type="RefSeq" id="WP_211630654.1">
    <property type="nucleotide sequence ID" value="NZ_CP073100.1"/>
</dbReference>
<evidence type="ECO:0000256" key="1">
    <source>
        <dbReference type="ARBA" id="ARBA00009437"/>
    </source>
</evidence>
<keyword evidence="4" id="KW-0804">Transcription</keyword>